<dbReference type="GeneID" id="107066947"/>
<name>A0ABM1IBC1_POLDO</name>
<feature type="compositionally biased region" description="Polar residues" evidence="1">
    <location>
        <begin position="116"/>
        <end position="129"/>
    </location>
</feature>
<feature type="region of interest" description="Disordered" evidence="1">
    <location>
        <begin position="214"/>
        <end position="237"/>
    </location>
</feature>
<proteinExistence type="predicted"/>
<evidence type="ECO:0000256" key="1">
    <source>
        <dbReference type="SAM" id="MobiDB-lite"/>
    </source>
</evidence>
<dbReference type="PANTHER" id="PTHR14964:SF2">
    <property type="entry name" value="NUCLEAR RECEPTOR-BINDING FACTOR 2"/>
    <property type="match status" value="1"/>
</dbReference>
<dbReference type="Gene3D" id="1.20.58.80">
    <property type="entry name" value="Phosphotransferase system, lactose/cellobiose-type IIA subunit"/>
    <property type="match status" value="1"/>
</dbReference>
<dbReference type="SUPFAM" id="SSF140361">
    <property type="entry name" value="MIT domain-like"/>
    <property type="match status" value="1"/>
</dbReference>
<sequence>MEASALNLAHARQRRADAYLREGRFEEAAECHEAVANLLTKAFIKLQSNLNKSEASSVNSSSYKPSSGSMHTAITLESLALQRDYHKRQAAIVRMKHVQYEEYKIDLEILKRSSKQISKQNERGNSAESTSDKNDTSLRQAIFKTIQEQDSLISLILVPDSESSNSSKYPKDTTTVIEELKTVNSHLRSLVESLLTQLEIKEKEVTELKERLRTVSVSSNDETRPEETHSLNLPPLPPLTPLEMPLFDFTAS</sequence>
<dbReference type="Proteomes" id="UP000694924">
    <property type="component" value="Unplaced"/>
</dbReference>
<protein>
    <submittedName>
        <fullName evidence="4">Nuclear receptor-binding factor 2-like</fullName>
    </submittedName>
</protein>
<dbReference type="InterPro" id="IPR033393">
    <property type="entry name" value="NRBF2_MIT"/>
</dbReference>
<dbReference type="Pfam" id="PF17169">
    <property type="entry name" value="NRBF2_MIT"/>
    <property type="match status" value="1"/>
</dbReference>
<accession>A0ABM1IBC1</accession>
<evidence type="ECO:0000313" key="4">
    <source>
        <dbReference type="RefSeq" id="XP_015177508.1"/>
    </source>
</evidence>
<dbReference type="RefSeq" id="XP_015177508.1">
    <property type="nucleotide sequence ID" value="XM_015322022.1"/>
</dbReference>
<gene>
    <name evidence="4" type="primary">LOC107066947</name>
</gene>
<keyword evidence="3" id="KW-1185">Reference proteome</keyword>
<evidence type="ECO:0000259" key="2">
    <source>
        <dbReference type="Pfam" id="PF17169"/>
    </source>
</evidence>
<dbReference type="PANTHER" id="PTHR14964">
    <property type="entry name" value="NUCLEAR RECEPTOR BINDING FACTOR 2"/>
    <property type="match status" value="1"/>
</dbReference>
<feature type="region of interest" description="Disordered" evidence="1">
    <location>
        <begin position="116"/>
        <end position="135"/>
    </location>
</feature>
<dbReference type="InterPro" id="IPR039679">
    <property type="entry name" value="NRBF2"/>
</dbReference>
<evidence type="ECO:0000313" key="3">
    <source>
        <dbReference type="Proteomes" id="UP000694924"/>
    </source>
</evidence>
<feature type="domain" description="Nuclear receptor-binding factor 2 MIT" evidence="2">
    <location>
        <begin position="4"/>
        <end position="48"/>
    </location>
</feature>
<reference evidence="4" key="1">
    <citation type="submission" date="2025-08" db="UniProtKB">
        <authorList>
            <consortium name="RefSeq"/>
        </authorList>
    </citation>
    <scope>IDENTIFICATION</scope>
    <source>
        <tissue evidence="4">Whole body</tissue>
    </source>
</reference>
<organism evidence="3 4">
    <name type="scientific">Polistes dominula</name>
    <name type="common">European paper wasp</name>
    <name type="synonym">Vespa dominula</name>
    <dbReference type="NCBI Taxonomy" id="743375"/>
    <lineage>
        <taxon>Eukaryota</taxon>
        <taxon>Metazoa</taxon>
        <taxon>Ecdysozoa</taxon>
        <taxon>Arthropoda</taxon>
        <taxon>Hexapoda</taxon>
        <taxon>Insecta</taxon>
        <taxon>Pterygota</taxon>
        <taxon>Neoptera</taxon>
        <taxon>Endopterygota</taxon>
        <taxon>Hymenoptera</taxon>
        <taxon>Apocrita</taxon>
        <taxon>Aculeata</taxon>
        <taxon>Vespoidea</taxon>
        <taxon>Vespidae</taxon>
        <taxon>Polistinae</taxon>
        <taxon>Polistini</taxon>
        <taxon>Polistes</taxon>
    </lineage>
</organism>